<evidence type="ECO:0000313" key="5">
    <source>
        <dbReference type="EMBL" id="OGZ31693.1"/>
    </source>
</evidence>
<dbReference type="GO" id="GO:0005694">
    <property type="term" value="C:chromosome"/>
    <property type="evidence" value="ECO:0007669"/>
    <property type="project" value="TreeGrafter"/>
</dbReference>
<evidence type="ECO:0000256" key="1">
    <source>
        <dbReference type="ARBA" id="ARBA00006295"/>
    </source>
</evidence>
<name>A0A1G2F118_9BACT</name>
<dbReference type="EMBL" id="MHMS01000023">
    <property type="protein sequence ID" value="OGZ31693.1"/>
    <property type="molecule type" value="Genomic_DNA"/>
</dbReference>
<dbReference type="NCBIfam" id="TIGR00180">
    <property type="entry name" value="parB_part"/>
    <property type="match status" value="1"/>
</dbReference>
<keyword evidence="2" id="KW-0159">Chromosome partition</keyword>
<evidence type="ECO:0000256" key="3">
    <source>
        <dbReference type="ARBA" id="ARBA00023125"/>
    </source>
</evidence>
<gene>
    <name evidence="5" type="ORF">A3H02_01345</name>
</gene>
<protein>
    <recommendedName>
        <fullName evidence="4">ParB-like N-terminal domain-containing protein</fullName>
    </recommendedName>
</protein>
<dbReference type="Gene3D" id="3.90.1530.30">
    <property type="match status" value="1"/>
</dbReference>
<dbReference type="Gene3D" id="1.10.10.2830">
    <property type="match status" value="1"/>
</dbReference>
<proteinExistence type="inferred from homology"/>
<dbReference type="Pfam" id="PF17762">
    <property type="entry name" value="HTH_ParB"/>
    <property type="match status" value="1"/>
</dbReference>
<dbReference type="InterPro" id="IPR057240">
    <property type="entry name" value="ParB_dimer_C"/>
</dbReference>
<dbReference type="CDD" id="cd16393">
    <property type="entry name" value="SPO0J_N"/>
    <property type="match status" value="1"/>
</dbReference>
<dbReference type="PANTHER" id="PTHR33375">
    <property type="entry name" value="CHROMOSOME-PARTITIONING PROTEIN PARB-RELATED"/>
    <property type="match status" value="1"/>
</dbReference>
<dbReference type="InterPro" id="IPR050336">
    <property type="entry name" value="Chromosome_partition/occlusion"/>
</dbReference>
<dbReference type="FunFam" id="1.10.10.2830:FF:000001">
    <property type="entry name" value="Chromosome partitioning protein ParB"/>
    <property type="match status" value="1"/>
</dbReference>
<dbReference type="FunFam" id="3.90.1530.30:FF:000001">
    <property type="entry name" value="Chromosome partitioning protein ParB"/>
    <property type="match status" value="1"/>
</dbReference>
<dbReference type="InterPro" id="IPR041468">
    <property type="entry name" value="HTH_ParB/Spo0J"/>
</dbReference>
<dbReference type="InterPro" id="IPR003115">
    <property type="entry name" value="ParB_N"/>
</dbReference>
<dbReference type="AlphaFoldDB" id="A0A1G2F118"/>
<evidence type="ECO:0000259" key="4">
    <source>
        <dbReference type="SMART" id="SM00470"/>
    </source>
</evidence>
<feature type="domain" description="ParB-like N-terminal" evidence="4">
    <location>
        <begin position="14"/>
        <end position="112"/>
    </location>
</feature>
<dbReference type="InterPro" id="IPR004437">
    <property type="entry name" value="ParB/RepB/Spo0J"/>
</dbReference>
<dbReference type="Pfam" id="PF02195">
    <property type="entry name" value="ParB_N"/>
    <property type="match status" value="1"/>
</dbReference>
<evidence type="ECO:0000313" key="6">
    <source>
        <dbReference type="Proteomes" id="UP000176787"/>
    </source>
</evidence>
<dbReference type="STRING" id="1801726.A3H02_01345"/>
<dbReference type="SMART" id="SM00470">
    <property type="entry name" value="ParB"/>
    <property type="match status" value="1"/>
</dbReference>
<dbReference type="SUPFAM" id="SSF110849">
    <property type="entry name" value="ParB/Sulfiredoxin"/>
    <property type="match status" value="1"/>
</dbReference>
<reference evidence="5 6" key="1">
    <citation type="journal article" date="2016" name="Nat. Commun.">
        <title>Thousands of microbial genomes shed light on interconnected biogeochemical processes in an aquifer system.</title>
        <authorList>
            <person name="Anantharaman K."/>
            <person name="Brown C.T."/>
            <person name="Hug L.A."/>
            <person name="Sharon I."/>
            <person name="Castelle C.J."/>
            <person name="Probst A.J."/>
            <person name="Thomas B.C."/>
            <person name="Singh A."/>
            <person name="Wilkins M.J."/>
            <person name="Karaoz U."/>
            <person name="Brodie E.L."/>
            <person name="Williams K.H."/>
            <person name="Hubbard S.S."/>
            <person name="Banfield J.F."/>
        </authorList>
    </citation>
    <scope>NUCLEOTIDE SEQUENCE [LARGE SCALE GENOMIC DNA]</scope>
</reference>
<comment type="caution">
    <text evidence="5">The sequence shown here is derived from an EMBL/GenBank/DDBJ whole genome shotgun (WGS) entry which is preliminary data.</text>
</comment>
<dbReference type="InterPro" id="IPR036086">
    <property type="entry name" value="ParB/Sulfiredoxin_sf"/>
</dbReference>
<dbReference type="GO" id="GO:0007059">
    <property type="term" value="P:chromosome segregation"/>
    <property type="evidence" value="ECO:0007669"/>
    <property type="project" value="UniProtKB-KW"/>
</dbReference>
<organism evidence="5 6">
    <name type="scientific">Candidatus Niyogibacteria bacterium RIFCSPLOWO2_12_FULL_41_13</name>
    <dbReference type="NCBI Taxonomy" id="1801726"/>
    <lineage>
        <taxon>Bacteria</taxon>
        <taxon>Candidatus Niyogiibacteriota</taxon>
    </lineage>
</organism>
<dbReference type="GO" id="GO:0003677">
    <property type="term" value="F:DNA binding"/>
    <property type="evidence" value="ECO:0007669"/>
    <property type="project" value="UniProtKB-KW"/>
</dbReference>
<dbReference type="Pfam" id="PF23552">
    <property type="entry name" value="ParB_C"/>
    <property type="match status" value="1"/>
</dbReference>
<keyword evidence="3" id="KW-0238">DNA-binding</keyword>
<sequence>MRHPQVQQKEQTIFWVETENIKANPFQPRKEFDENKLKELADSIKQYGILQPLVVVRQEKEIESGTIVEYELIAGERRLRAAKLVGLKQVPIIIRDEPADKIKLELALVENIQREDLNPVERAKAFKELLEKFSYTLDSLAKKISKSRPYVSNSLRILDLPEKIQIALAEEKINEGHTRPLLMLSDQPLEQENLFNSMLVRPMSVREAESISRRLASHRARKKEFKIDPYVKSIEEKLKQVLGARVSIERRGEEGGRVSFDFFSEEELQGFLQKITNAGETIEGPLLMETQLAIKSFAPLDHDLANFDNEPEEKNYLREFTV</sequence>
<dbReference type="Proteomes" id="UP000176787">
    <property type="component" value="Unassembled WGS sequence"/>
</dbReference>
<evidence type="ECO:0000256" key="2">
    <source>
        <dbReference type="ARBA" id="ARBA00022829"/>
    </source>
</evidence>
<comment type="similarity">
    <text evidence="1">Belongs to the ParB family.</text>
</comment>
<dbReference type="PANTHER" id="PTHR33375:SF1">
    <property type="entry name" value="CHROMOSOME-PARTITIONING PROTEIN PARB-RELATED"/>
    <property type="match status" value="1"/>
</dbReference>
<accession>A0A1G2F118</accession>